<feature type="transmembrane region" description="Helical" evidence="7">
    <location>
        <begin position="231"/>
        <end position="248"/>
    </location>
</feature>
<feature type="transmembrane region" description="Helical" evidence="7">
    <location>
        <begin position="268"/>
        <end position="289"/>
    </location>
</feature>
<feature type="transmembrane region" description="Helical" evidence="7">
    <location>
        <begin position="179"/>
        <end position="196"/>
    </location>
</feature>
<dbReference type="Gene3D" id="1.20.1250.20">
    <property type="entry name" value="MFS general substrate transporter like domains"/>
    <property type="match status" value="1"/>
</dbReference>
<feature type="transmembrane region" description="Helical" evidence="7">
    <location>
        <begin position="152"/>
        <end position="173"/>
    </location>
</feature>
<dbReference type="Pfam" id="PF07690">
    <property type="entry name" value="MFS_1"/>
    <property type="match status" value="1"/>
</dbReference>
<evidence type="ECO:0000259" key="8">
    <source>
        <dbReference type="PROSITE" id="PS50850"/>
    </source>
</evidence>
<name>A0ABN4XNE8_9BACL</name>
<dbReference type="InterPro" id="IPR036259">
    <property type="entry name" value="MFS_trans_sf"/>
</dbReference>
<keyword evidence="5 7" id="KW-1133">Transmembrane helix</keyword>
<keyword evidence="6 7" id="KW-0472">Membrane</keyword>
<keyword evidence="2" id="KW-0813">Transport</keyword>
<evidence type="ECO:0000313" key="9">
    <source>
        <dbReference type="EMBL" id="AQU79472.1"/>
    </source>
</evidence>
<dbReference type="EMBL" id="CP019401">
    <property type="protein sequence ID" value="AQU79472.1"/>
    <property type="molecule type" value="Genomic_DNA"/>
</dbReference>
<gene>
    <name evidence="9" type="ORF">AJGP001_09455</name>
</gene>
<dbReference type="InterPro" id="IPR011701">
    <property type="entry name" value="MFS"/>
</dbReference>
<dbReference type="PROSITE" id="PS50850">
    <property type="entry name" value="MFS"/>
    <property type="match status" value="1"/>
</dbReference>
<evidence type="ECO:0000256" key="5">
    <source>
        <dbReference type="ARBA" id="ARBA00022989"/>
    </source>
</evidence>
<feature type="transmembrane region" description="Helical" evidence="7">
    <location>
        <begin position="25"/>
        <end position="50"/>
    </location>
</feature>
<evidence type="ECO:0000313" key="10">
    <source>
        <dbReference type="Proteomes" id="UP000189661"/>
    </source>
</evidence>
<feature type="transmembrane region" description="Helical" evidence="7">
    <location>
        <begin position="89"/>
        <end position="107"/>
    </location>
</feature>
<protein>
    <submittedName>
        <fullName evidence="9">MFS transporter</fullName>
    </submittedName>
</protein>
<dbReference type="RefSeq" id="WP_071154586.1">
    <property type="nucleotide sequence ID" value="NZ_CP019401.1"/>
</dbReference>
<feature type="transmembrane region" description="Helical" evidence="7">
    <location>
        <begin position="356"/>
        <end position="379"/>
    </location>
</feature>
<dbReference type="SUPFAM" id="SSF103473">
    <property type="entry name" value="MFS general substrate transporter"/>
    <property type="match status" value="1"/>
</dbReference>
<feature type="transmembrane region" description="Helical" evidence="7">
    <location>
        <begin position="310"/>
        <end position="336"/>
    </location>
</feature>
<dbReference type="Proteomes" id="UP000189661">
    <property type="component" value="Chromosome"/>
</dbReference>
<sequence length="433" mass="47574">MRQDASIASKFLEGKQILKQWKVPAILLGSLGIANIGDFLYLVAINIIVYQMTGSAAAVAGLWMVSPLVNILTKFWTGSFIDYRSKRKIVLVTMVLRATFIAIIPFAPSLFAIYAILVLLSVAKSFFGPASMTYVTMLVPQQKRKRFNSLRSFTSSSAFIIGPALGGTLILLTNISVTLWLNAGFFLVAAVLLSLLPDTEKVKHEKIPALTFSQVAKDFTVVVDFIGSRKYVSAIYLGFLVVMLFSFAMDVQEVVFTQQVIGLSEIEYSLLISITGIGSVSGALWLSLFANKVSIRVMMIIGMLMMTTGYLIYAFSWSFASVTVGFIILGFFNVFLNAGITTFYQNNVPVSVMGRVTSIFGLIQSILQLFFILVIGLLADFVSLKLTIGSLAILMLITAVLFTIAVLTPKYSDWYAEEGKSLEKVSLVSKKHQ</sequence>
<evidence type="ECO:0000256" key="2">
    <source>
        <dbReference type="ARBA" id="ARBA00022448"/>
    </source>
</evidence>
<accession>A0ABN4XNE8</accession>
<dbReference type="PANTHER" id="PTHR43266:SF2">
    <property type="entry name" value="MAJOR FACILITATOR SUPERFAMILY (MFS) PROFILE DOMAIN-CONTAINING PROTEIN"/>
    <property type="match status" value="1"/>
</dbReference>
<evidence type="ECO:0000256" key="7">
    <source>
        <dbReference type="SAM" id="Phobius"/>
    </source>
</evidence>
<evidence type="ECO:0000256" key="1">
    <source>
        <dbReference type="ARBA" id="ARBA00004651"/>
    </source>
</evidence>
<keyword evidence="10" id="KW-1185">Reference proteome</keyword>
<comment type="subcellular location">
    <subcellularLocation>
        <location evidence="1">Cell membrane</location>
        <topology evidence="1">Multi-pass membrane protein</topology>
    </subcellularLocation>
</comment>
<dbReference type="InterPro" id="IPR020846">
    <property type="entry name" value="MFS_dom"/>
</dbReference>
<feature type="transmembrane region" description="Helical" evidence="7">
    <location>
        <begin position="113"/>
        <end position="140"/>
    </location>
</feature>
<dbReference type="CDD" id="cd06173">
    <property type="entry name" value="MFS_MefA_like"/>
    <property type="match status" value="1"/>
</dbReference>
<organism evidence="9 10">
    <name type="scientific">Planococcus faecalis</name>
    <dbReference type="NCBI Taxonomy" id="1598147"/>
    <lineage>
        <taxon>Bacteria</taxon>
        <taxon>Bacillati</taxon>
        <taxon>Bacillota</taxon>
        <taxon>Bacilli</taxon>
        <taxon>Bacillales</taxon>
        <taxon>Caryophanaceae</taxon>
        <taxon>Planococcus</taxon>
    </lineage>
</organism>
<feature type="transmembrane region" description="Helical" evidence="7">
    <location>
        <begin position="56"/>
        <end position="77"/>
    </location>
</feature>
<evidence type="ECO:0000256" key="3">
    <source>
        <dbReference type="ARBA" id="ARBA00022475"/>
    </source>
</evidence>
<reference evidence="9 10" key="1">
    <citation type="submission" date="2017-01" db="EMBL/GenBank/DDBJ databases">
        <title>Planococcus faecalis genome complete sequence.</title>
        <authorList>
            <person name="Lee P.C."/>
        </authorList>
    </citation>
    <scope>NUCLEOTIDE SEQUENCE [LARGE SCALE GENOMIC DNA]</scope>
    <source>
        <strain evidence="9 10">AJ003</strain>
    </source>
</reference>
<feature type="domain" description="Major facilitator superfamily (MFS) profile" evidence="8">
    <location>
        <begin position="23"/>
        <end position="407"/>
    </location>
</feature>
<evidence type="ECO:0000256" key="6">
    <source>
        <dbReference type="ARBA" id="ARBA00023136"/>
    </source>
</evidence>
<feature type="transmembrane region" description="Helical" evidence="7">
    <location>
        <begin position="386"/>
        <end position="407"/>
    </location>
</feature>
<keyword evidence="4 7" id="KW-0812">Transmembrane</keyword>
<proteinExistence type="predicted"/>
<keyword evidence="3" id="KW-1003">Cell membrane</keyword>
<dbReference type="PANTHER" id="PTHR43266">
    <property type="entry name" value="MACROLIDE-EFFLUX PROTEIN"/>
    <property type="match status" value="1"/>
</dbReference>
<evidence type="ECO:0000256" key="4">
    <source>
        <dbReference type="ARBA" id="ARBA00022692"/>
    </source>
</evidence>